<dbReference type="SMART" id="SM00369">
    <property type="entry name" value="LRR_TYP"/>
    <property type="match status" value="6"/>
</dbReference>
<keyword evidence="11" id="KW-1185">Reference proteome</keyword>
<dbReference type="PRINTS" id="PR00019">
    <property type="entry name" value="LEURICHRPT"/>
</dbReference>
<evidence type="ECO:0000313" key="10">
    <source>
        <dbReference type="EMBL" id="GIZ01871.1"/>
    </source>
</evidence>
<keyword evidence="6" id="KW-1133">Transmembrane helix</keyword>
<evidence type="ECO:0000256" key="5">
    <source>
        <dbReference type="ARBA" id="ARBA00022737"/>
    </source>
</evidence>
<evidence type="ECO:0000256" key="2">
    <source>
        <dbReference type="ARBA" id="ARBA00022614"/>
    </source>
</evidence>
<dbReference type="GO" id="GO:0038023">
    <property type="term" value="F:signaling receptor activity"/>
    <property type="evidence" value="ECO:0007669"/>
    <property type="project" value="TreeGrafter"/>
</dbReference>
<protein>
    <submittedName>
        <fullName evidence="10">Protein toll</fullName>
    </submittedName>
</protein>
<evidence type="ECO:0000256" key="8">
    <source>
        <dbReference type="ARBA" id="ARBA00023170"/>
    </source>
</evidence>
<dbReference type="Gene3D" id="3.80.10.10">
    <property type="entry name" value="Ribonuclease Inhibitor"/>
    <property type="match status" value="2"/>
</dbReference>
<dbReference type="PANTHER" id="PTHR24365:SF541">
    <property type="entry name" value="PROTEIN TOLL-RELATED"/>
    <property type="match status" value="1"/>
</dbReference>
<dbReference type="AlphaFoldDB" id="A0AAV4Y5Z5"/>
<dbReference type="SUPFAM" id="SSF52058">
    <property type="entry name" value="L domain-like"/>
    <property type="match status" value="1"/>
</dbReference>
<evidence type="ECO:0000256" key="1">
    <source>
        <dbReference type="ARBA" id="ARBA00004167"/>
    </source>
</evidence>
<evidence type="ECO:0000256" key="3">
    <source>
        <dbReference type="ARBA" id="ARBA00022692"/>
    </source>
</evidence>
<organism evidence="10 11">
    <name type="scientific">Caerostris extrusa</name>
    <name type="common">Bark spider</name>
    <name type="synonym">Caerostris bankana</name>
    <dbReference type="NCBI Taxonomy" id="172846"/>
    <lineage>
        <taxon>Eukaryota</taxon>
        <taxon>Metazoa</taxon>
        <taxon>Ecdysozoa</taxon>
        <taxon>Arthropoda</taxon>
        <taxon>Chelicerata</taxon>
        <taxon>Arachnida</taxon>
        <taxon>Araneae</taxon>
        <taxon>Araneomorphae</taxon>
        <taxon>Entelegynae</taxon>
        <taxon>Araneoidea</taxon>
        <taxon>Araneidae</taxon>
        <taxon>Caerostris</taxon>
    </lineage>
</organism>
<keyword evidence="7" id="KW-0472">Membrane</keyword>
<accession>A0AAV4Y5Z5</accession>
<evidence type="ECO:0000256" key="9">
    <source>
        <dbReference type="ARBA" id="ARBA00023180"/>
    </source>
</evidence>
<keyword evidence="5" id="KW-0677">Repeat</keyword>
<keyword evidence="4" id="KW-0732">Signal</keyword>
<dbReference type="EMBL" id="BPLR01018733">
    <property type="protein sequence ID" value="GIZ01871.1"/>
    <property type="molecule type" value="Genomic_DNA"/>
</dbReference>
<dbReference type="InterPro" id="IPR032675">
    <property type="entry name" value="LRR_dom_sf"/>
</dbReference>
<name>A0AAV4Y5Z5_CAEEX</name>
<dbReference type="Gene3D" id="3.40.50.10140">
    <property type="entry name" value="Toll/interleukin-1 receptor homology (TIR) domain"/>
    <property type="match status" value="1"/>
</dbReference>
<sequence>MFKGNDSKINFCPSDRSIGSSVSLNNNLLTSLGPALRYNPMKYFSMVNNRISHLGPEDLQGELIVRHLDLQRNVITQVESLTFANVAEQLWTLDLSRNRIESLQGCLQNLTNLDVLNLSHNKIQVFTPNEFYKMNMLTELHLEGNRIATLDSEIHALTGLRILSISNNQIRTISTNQLPPKLTHLFLAGNPFHCDSQMLPFLQFLNSTEKLKTDEDLCTPSQNGTALVSVPAPALPPADVPVPTIASYLWTAVPQDSPICHLFSPQGRITFITAKYNVLPFFVQNSTVLQIFLPRANKEMPFVIVAEVEGLNLSNNKLRSLEDARLPSRTRFLFLDHNLIHKLPVVLLESLKFLTRVTLSNNPWVCDCNALDFKKWVASKSILVLDMNDPRCGPDMPDSPGLAIWLHSDQDLCPHNTVLYISMGFGVLRGKIAWTRYETNVKVWLYSHGVTWVKEKDIDRDKEFDAFISFSHKDQDAVIQELIEVIEEKDPDIRLCLHYKHFLPGEFIQKEHHEGRGVLQENSPRALSEIISKFRFIKSILIARQFFAVNITDLKIQRSTLHYMLNHAKSGQKEVEKCDVQIHAVIFCYLSQQ</sequence>
<dbReference type="InterPro" id="IPR003591">
    <property type="entry name" value="Leu-rich_rpt_typical-subtyp"/>
</dbReference>
<keyword evidence="2" id="KW-0433">Leucine-rich repeat</keyword>
<proteinExistence type="predicted"/>
<keyword evidence="8" id="KW-0675">Receptor</keyword>
<reference evidence="10 11" key="1">
    <citation type="submission" date="2021-06" db="EMBL/GenBank/DDBJ databases">
        <title>Caerostris extrusa draft genome.</title>
        <authorList>
            <person name="Kono N."/>
            <person name="Arakawa K."/>
        </authorList>
    </citation>
    <scope>NUCLEOTIDE SEQUENCE [LARGE SCALE GENOMIC DNA]</scope>
</reference>
<dbReference type="GO" id="GO:0005886">
    <property type="term" value="C:plasma membrane"/>
    <property type="evidence" value="ECO:0007669"/>
    <property type="project" value="TreeGrafter"/>
</dbReference>
<keyword evidence="3" id="KW-0812">Transmembrane</keyword>
<dbReference type="Pfam" id="PF13855">
    <property type="entry name" value="LRR_8"/>
    <property type="match status" value="1"/>
</dbReference>
<dbReference type="GO" id="GO:0007165">
    <property type="term" value="P:signal transduction"/>
    <property type="evidence" value="ECO:0007669"/>
    <property type="project" value="TreeGrafter"/>
</dbReference>
<keyword evidence="9" id="KW-0325">Glycoprotein</keyword>
<comment type="caution">
    <text evidence="10">The sequence shown here is derived from an EMBL/GenBank/DDBJ whole genome shotgun (WGS) entry which is preliminary data.</text>
</comment>
<dbReference type="PROSITE" id="PS51450">
    <property type="entry name" value="LRR"/>
    <property type="match status" value="2"/>
</dbReference>
<dbReference type="Proteomes" id="UP001054945">
    <property type="component" value="Unassembled WGS sequence"/>
</dbReference>
<dbReference type="InterPro" id="IPR001611">
    <property type="entry name" value="Leu-rich_rpt"/>
</dbReference>
<dbReference type="PANTHER" id="PTHR24365">
    <property type="entry name" value="TOLL-LIKE RECEPTOR"/>
    <property type="match status" value="1"/>
</dbReference>
<evidence type="ECO:0000256" key="7">
    <source>
        <dbReference type="ARBA" id="ARBA00023136"/>
    </source>
</evidence>
<dbReference type="SUPFAM" id="SSF52200">
    <property type="entry name" value="Toll/Interleukin receptor TIR domain"/>
    <property type="match status" value="1"/>
</dbReference>
<evidence type="ECO:0000256" key="6">
    <source>
        <dbReference type="ARBA" id="ARBA00022989"/>
    </source>
</evidence>
<dbReference type="InterPro" id="IPR035897">
    <property type="entry name" value="Toll_tir_struct_dom_sf"/>
</dbReference>
<evidence type="ECO:0000256" key="4">
    <source>
        <dbReference type="ARBA" id="ARBA00022729"/>
    </source>
</evidence>
<comment type="subcellular location">
    <subcellularLocation>
        <location evidence="1">Membrane</location>
        <topology evidence="1">Single-pass membrane protein</topology>
    </subcellularLocation>
</comment>
<evidence type="ECO:0000313" key="11">
    <source>
        <dbReference type="Proteomes" id="UP001054945"/>
    </source>
</evidence>
<gene>
    <name evidence="10" type="primary">Tl</name>
    <name evidence="10" type="ORF">CEXT_171321</name>
</gene>